<proteinExistence type="predicted"/>
<dbReference type="PANTHER" id="PTHR44329">
    <property type="entry name" value="SERINE/THREONINE-PROTEIN KINASE TNNI3K-RELATED"/>
    <property type="match status" value="1"/>
</dbReference>
<dbReference type="STRING" id="33097.A0A150H281"/>
<dbReference type="InterPro" id="IPR051681">
    <property type="entry name" value="Ser/Thr_Kinases-Pseudokinases"/>
</dbReference>
<evidence type="ECO:0000313" key="2">
    <source>
        <dbReference type="EMBL" id="KXZ56165.1"/>
    </source>
</evidence>
<evidence type="ECO:0000313" key="3">
    <source>
        <dbReference type="Proteomes" id="UP000075714"/>
    </source>
</evidence>
<dbReference type="InterPro" id="IPR000719">
    <property type="entry name" value="Prot_kinase_dom"/>
</dbReference>
<dbReference type="OrthoDB" id="547933at2759"/>
<reference evidence="3" key="1">
    <citation type="journal article" date="2016" name="Nat. Commun.">
        <title>The Gonium pectorale genome demonstrates co-option of cell cycle regulation during the evolution of multicellularity.</title>
        <authorList>
            <person name="Hanschen E.R."/>
            <person name="Marriage T.N."/>
            <person name="Ferris P.J."/>
            <person name="Hamaji T."/>
            <person name="Toyoda A."/>
            <person name="Fujiyama A."/>
            <person name="Neme R."/>
            <person name="Noguchi H."/>
            <person name="Minakuchi Y."/>
            <person name="Suzuki M."/>
            <person name="Kawai-Toyooka H."/>
            <person name="Smith D.R."/>
            <person name="Sparks H."/>
            <person name="Anderson J."/>
            <person name="Bakaric R."/>
            <person name="Luria V."/>
            <person name="Karger A."/>
            <person name="Kirschner M.W."/>
            <person name="Durand P.M."/>
            <person name="Michod R.E."/>
            <person name="Nozaki H."/>
            <person name="Olson B.J."/>
        </authorList>
    </citation>
    <scope>NUCLEOTIDE SEQUENCE [LARGE SCALE GENOMIC DNA]</scope>
    <source>
        <strain evidence="3">NIES-2863</strain>
    </source>
</reference>
<comment type="caution">
    <text evidence="2">The sequence shown here is derived from an EMBL/GenBank/DDBJ whole genome shotgun (WGS) entry which is preliminary data.</text>
</comment>
<name>A0A150H281_GONPE</name>
<dbReference type="EMBL" id="LSYV01000002">
    <property type="protein sequence ID" value="KXZ56165.1"/>
    <property type="molecule type" value="Genomic_DNA"/>
</dbReference>
<dbReference type="Gene3D" id="1.10.510.10">
    <property type="entry name" value="Transferase(Phosphotransferase) domain 1"/>
    <property type="match status" value="1"/>
</dbReference>
<dbReference type="GO" id="GO:0005524">
    <property type="term" value="F:ATP binding"/>
    <property type="evidence" value="ECO:0007669"/>
    <property type="project" value="InterPro"/>
</dbReference>
<keyword evidence="3" id="KW-1185">Reference proteome</keyword>
<dbReference type="AlphaFoldDB" id="A0A150H281"/>
<evidence type="ECO:0000259" key="1">
    <source>
        <dbReference type="PROSITE" id="PS50011"/>
    </source>
</evidence>
<feature type="domain" description="Protein kinase" evidence="1">
    <location>
        <begin position="55"/>
        <end position="410"/>
    </location>
</feature>
<accession>A0A150H281</accession>
<protein>
    <recommendedName>
        <fullName evidence="1">Protein kinase domain-containing protein</fullName>
    </recommendedName>
</protein>
<dbReference type="Proteomes" id="UP000075714">
    <property type="component" value="Unassembled WGS sequence"/>
</dbReference>
<dbReference type="PROSITE" id="PS50011">
    <property type="entry name" value="PROTEIN_KINASE_DOM"/>
    <property type="match status" value="1"/>
</dbReference>
<dbReference type="Gene3D" id="3.30.200.20">
    <property type="entry name" value="Phosphorylase Kinase, domain 1"/>
    <property type="match status" value="1"/>
</dbReference>
<dbReference type="Pfam" id="PF07714">
    <property type="entry name" value="PK_Tyr_Ser-Thr"/>
    <property type="match status" value="1"/>
</dbReference>
<dbReference type="PANTHER" id="PTHR44329:SF214">
    <property type="entry name" value="PROTEIN KINASE DOMAIN-CONTAINING PROTEIN"/>
    <property type="match status" value="1"/>
</dbReference>
<sequence>MPQACEDLRGSEGDARVIAGPGFPSDCGSCRTGILSAIGCGTERPSLIELLADVTELSTLAPSGPYGSVWEGTWRGCKVVVKLSSFPQWAPDSPFLAAAAAAARLDHPNLLRVHQIRLASLDERNVDELESLLIRRAYWPPVLGPVARLQRLASSDMSPAVSCGLFGTASSSSGATSNVEGRQSRPASSASLARLALSGLPLAPGRSILATVAENCTLGNLRGLACSQDSPFRPGAARPLPAARGALLRTAREVASALAALHAAGVAHGSLRPSNVLLAASSDDPRGFEARVADAGSPSAANAASHPMSSGPCMLWLAPEALVEESKVVSPAADAYAFGLLLYLMAAGEMPFQGLGLVPTLMAVASGGLRPEWPTVHHSDLEPLFSRCINADPVQRPGFLEILEELDSLMRGAGHGGADGEAPEFADE</sequence>
<dbReference type="GO" id="GO:0004674">
    <property type="term" value="F:protein serine/threonine kinase activity"/>
    <property type="evidence" value="ECO:0007669"/>
    <property type="project" value="TreeGrafter"/>
</dbReference>
<dbReference type="InterPro" id="IPR011009">
    <property type="entry name" value="Kinase-like_dom_sf"/>
</dbReference>
<dbReference type="InterPro" id="IPR001245">
    <property type="entry name" value="Ser-Thr/Tyr_kinase_cat_dom"/>
</dbReference>
<dbReference type="SUPFAM" id="SSF56112">
    <property type="entry name" value="Protein kinase-like (PK-like)"/>
    <property type="match status" value="1"/>
</dbReference>
<organism evidence="2 3">
    <name type="scientific">Gonium pectorale</name>
    <name type="common">Green alga</name>
    <dbReference type="NCBI Taxonomy" id="33097"/>
    <lineage>
        <taxon>Eukaryota</taxon>
        <taxon>Viridiplantae</taxon>
        <taxon>Chlorophyta</taxon>
        <taxon>core chlorophytes</taxon>
        <taxon>Chlorophyceae</taxon>
        <taxon>CS clade</taxon>
        <taxon>Chlamydomonadales</taxon>
        <taxon>Volvocaceae</taxon>
        <taxon>Gonium</taxon>
    </lineage>
</organism>
<gene>
    <name evidence="2" type="ORF">GPECTOR_1g141</name>
</gene>